<comment type="caution">
    <text evidence="2">The sequence shown here is derived from an EMBL/GenBank/DDBJ whole genome shotgun (WGS) entry which is preliminary data.</text>
</comment>
<feature type="transmembrane region" description="Helical" evidence="1">
    <location>
        <begin position="6"/>
        <end position="23"/>
    </location>
</feature>
<proteinExistence type="predicted"/>
<dbReference type="InterPro" id="IPR025962">
    <property type="entry name" value="SdpI/YhfL"/>
</dbReference>
<dbReference type="Proteomes" id="UP000812844">
    <property type="component" value="Unassembled WGS sequence"/>
</dbReference>
<sequence length="132" mass="14640">MLIVIVVVLAVCSALMFYLWRVCREDGLALNAIAGIKTSSTMASEETWLYIHRKYRAVFCAAGIILVIMCMALVAYVVVTGDISGRHGNLWWIMLLVGCMALLATVIPVGIVADRDAARYNREHGYARCNDR</sequence>
<evidence type="ECO:0000313" key="2">
    <source>
        <dbReference type="EMBL" id="MBW3081830.1"/>
    </source>
</evidence>
<keyword evidence="1" id="KW-1133">Transmembrane helix</keyword>
<gene>
    <name evidence="2" type="ORF">KIH73_00265</name>
</gene>
<dbReference type="RefSeq" id="WP_219079519.1">
    <property type="nucleotide sequence ID" value="NZ_JAHBBD010000001.1"/>
</dbReference>
<feature type="transmembrane region" description="Helical" evidence="1">
    <location>
        <begin position="91"/>
        <end position="113"/>
    </location>
</feature>
<dbReference type="EMBL" id="JAHBBD010000001">
    <property type="protein sequence ID" value="MBW3081830.1"/>
    <property type="molecule type" value="Genomic_DNA"/>
</dbReference>
<dbReference type="Pfam" id="PF13630">
    <property type="entry name" value="SdpI"/>
    <property type="match status" value="1"/>
</dbReference>
<keyword evidence="1" id="KW-0812">Transmembrane</keyword>
<organism evidence="2 3">
    <name type="scientific">Bifidobacterium phasiani</name>
    <dbReference type="NCBI Taxonomy" id="2834431"/>
    <lineage>
        <taxon>Bacteria</taxon>
        <taxon>Bacillati</taxon>
        <taxon>Actinomycetota</taxon>
        <taxon>Actinomycetes</taxon>
        <taxon>Bifidobacteriales</taxon>
        <taxon>Bifidobacteriaceae</taxon>
        <taxon>Bifidobacterium</taxon>
    </lineage>
</organism>
<reference evidence="2 3" key="1">
    <citation type="submission" date="2021-05" db="EMBL/GenBank/DDBJ databases">
        <title>Phylogenetic classification of ten novel species belonging to the genus Bifidobacterium comprising B. colchicus sp. nov., B. abeli sp. nov., B. bicoloris sp. nov., B. guerezis sp. nov., B. rosaliae sp. nov., B. santillanensis sp. nov., B. argentati sp. nov., B. amazzoni sp. nov., B. pluviali sp. nov., and B. pinnaculum sp. nov.</title>
        <authorList>
            <person name="Lugli G.A."/>
            <person name="Ruiz Garcia L."/>
            <person name="Margolles A."/>
            <person name="Ventura M."/>
        </authorList>
    </citation>
    <scope>NUCLEOTIDE SEQUENCE [LARGE SCALE GENOMIC DNA]</scope>
    <source>
        <strain evidence="2 3">6T3</strain>
    </source>
</reference>
<accession>A0ABS6W6M3</accession>
<evidence type="ECO:0000256" key="1">
    <source>
        <dbReference type="SAM" id="Phobius"/>
    </source>
</evidence>
<feature type="transmembrane region" description="Helical" evidence="1">
    <location>
        <begin position="57"/>
        <end position="79"/>
    </location>
</feature>
<protein>
    <submittedName>
        <fullName evidence="2">SdpI family protein</fullName>
    </submittedName>
</protein>
<name>A0ABS6W6M3_9BIFI</name>
<keyword evidence="3" id="KW-1185">Reference proteome</keyword>
<evidence type="ECO:0000313" key="3">
    <source>
        <dbReference type="Proteomes" id="UP000812844"/>
    </source>
</evidence>
<keyword evidence="1" id="KW-0472">Membrane</keyword>